<feature type="domain" description="Carbamoyltransferase C-terminal" evidence="3">
    <location>
        <begin position="415"/>
        <end position="581"/>
    </location>
</feature>
<dbReference type="Pfam" id="PF16861">
    <property type="entry name" value="Carbam_trans_C"/>
    <property type="match status" value="1"/>
</dbReference>
<sequence>MIILGINAYHGDAAAVLIRDGTLVAAVEEERLRRIKHWAGMPQLAIETCLRMANATADEIDIFAIPRQPRAHWWRKAGFVLRHRPRLSFLRQRQRHHRGHDHLAATLADALGTTCQSIEQRLFRVEHHQAHLDSAFYAAPFDQAAVCAIDGFGDFVSTSTGLGRGTTCKLLRRVYFPHSLGLLYLAITQYLGFTDYGDEYKVMGLAAHGTPDFDTSMQQLVSLQPGGRFSLDLSFFCHWSSGDHMTWENGRPTLGRVYSPKLETLLGPARHPKAPVEARHAAIAASLQRVFERAMWHVLHALYQQTRLPALCLAGGCALNSVANGKIREQTPFEHVYVQPAAADSGTALGAALHVWHRSGHGRQKRHWHMAHAGWGPSFEDDAYRTLLSLRSSDLQACHLRKIDDAEALCQWVSQQVAGGQVIGWFQGPMEWGPRALGHRSILADPRRPEMTDLINRKVKTREPFRPFAASILEEALDDYFAHAYPDAFMTQVYAVRPEKRALIPAVTHVDGSCRIQVVGAQAHSLYRQLLESVAEHTGVPILLNTSFNVQEPIVHTPSEALDCFLRTDIDILVLGHYALLKTPHVAAHDPTHHV</sequence>
<dbReference type="HOGENOM" id="CLU_014411_2_0_7"/>
<comment type="caution">
    <text evidence="4">The sequence shown here is derived from an EMBL/GenBank/DDBJ whole genome shotgun (WGS) entry which is preliminary data.</text>
</comment>
<evidence type="ECO:0000259" key="3">
    <source>
        <dbReference type="Pfam" id="PF16861"/>
    </source>
</evidence>
<feature type="domain" description="Carbamoyltransferase" evidence="2">
    <location>
        <begin position="3"/>
        <end position="353"/>
    </location>
</feature>
<dbReference type="InterPro" id="IPR038152">
    <property type="entry name" value="Carbam_trans_C_sf"/>
</dbReference>
<comment type="similarity">
    <text evidence="1">Belongs to the NodU/CmcH family.</text>
</comment>
<dbReference type="SUPFAM" id="SSF53067">
    <property type="entry name" value="Actin-like ATPase domain"/>
    <property type="match status" value="1"/>
</dbReference>
<dbReference type="PATRIC" id="fig|1429438.4.peg.3787"/>
<gene>
    <name evidence="4" type="ORF">ETSY1_19405</name>
</gene>
<evidence type="ECO:0000256" key="1">
    <source>
        <dbReference type="ARBA" id="ARBA00006129"/>
    </source>
</evidence>
<dbReference type="Proteomes" id="UP000019141">
    <property type="component" value="Unassembled WGS sequence"/>
</dbReference>
<dbReference type="Gene3D" id="3.90.870.20">
    <property type="entry name" value="Carbamoyltransferase, C-terminal domain"/>
    <property type="match status" value="1"/>
</dbReference>
<dbReference type="PANTHER" id="PTHR34847:SF1">
    <property type="entry name" value="NODULATION PROTEIN U"/>
    <property type="match status" value="1"/>
</dbReference>
<dbReference type="CDD" id="cd24098">
    <property type="entry name" value="ASKHA_NBD_TobZ_N"/>
    <property type="match status" value="1"/>
</dbReference>
<dbReference type="InterPro" id="IPR051338">
    <property type="entry name" value="NodU/CmcH_Carbamoyltrnsfr"/>
</dbReference>
<evidence type="ECO:0000259" key="2">
    <source>
        <dbReference type="Pfam" id="PF02543"/>
    </source>
</evidence>
<dbReference type="PANTHER" id="PTHR34847">
    <property type="entry name" value="NODULATION PROTEIN U"/>
    <property type="match status" value="1"/>
</dbReference>
<keyword evidence="5" id="KW-1185">Reference proteome</keyword>
<proteinExistence type="inferred from homology"/>
<dbReference type="InterPro" id="IPR003696">
    <property type="entry name" value="Carbtransf_dom"/>
</dbReference>
<evidence type="ECO:0008006" key="6">
    <source>
        <dbReference type="Google" id="ProtNLM"/>
    </source>
</evidence>
<dbReference type="InterPro" id="IPR043129">
    <property type="entry name" value="ATPase_NBD"/>
</dbReference>
<evidence type="ECO:0000313" key="4">
    <source>
        <dbReference type="EMBL" id="ETW98290.1"/>
    </source>
</evidence>
<evidence type="ECO:0000313" key="5">
    <source>
        <dbReference type="Proteomes" id="UP000019141"/>
    </source>
</evidence>
<name>W4LKT1_ENTF1</name>
<dbReference type="AlphaFoldDB" id="W4LKT1"/>
<dbReference type="InterPro" id="IPR031730">
    <property type="entry name" value="Carbam_trans_C"/>
</dbReference>
<accession>W4LKT1</accession>
<organism evidence="4 5">
    <name type="scientific">Entotheonella factor</name>
    <dbReference type="NCBI Taxonomy" id="1429438"/>
    <lineage>
        <taxon>Bacteria</taxon>
        <taxon>Pseudomonadati</taxon>
        <taxon>Nitrospinota/Tectimicrobiota group</taxon>
        <taxon>Candidatus Tectimicrobiota</taxon>
        <taxon>Candidatus Entotheonellia</taxon>
        <taxon>Candidatus Entotheonellales</taxon>
        <taxon>Candidatus Entotheonellaceae</taxon>
        <taxon>Candidatus Entotheonella</taxon>
    </lineage>
</organism>
<dbReference type="Gene3D" id="3.30.420.40">
    <property type="match status" value="2"/>
</dbReference>
<dbReference type="Pfam" id="PF02543">
    <property type="entry name" value="Carbam_trans_N"/>
    <property type="match status" value="1"/>
</dbReference>
<dbReference type="GO" id="GO:0003824">
    <property type="term" value="F:catalytic activity"/>
    <property type="evidence" value="ECO:0007669"/>
    <property type="project" value="InterPro"/>
</dbReference>
<reference evidence="4 5" key="1">
    <citation type="journal article" date="2014" name="Nature">
        <title>An environmental bacterial taxon with a large and distinct metabolic repertoire.</title>
        <authorList>
            <person name="Wilson M.C."/>
            <person name="Mori T."/>
            <person name="Ruckert C."/>
            <person name="Uria A.R."/>
            <person name="Helf M.J."/>
            <person name="Takada K."/>
            <person name="Gernert C."/>
            <person name="Steffens U.A."/>
            <person name="Heycke N."/>
            <person name="Schmitt S."/>
            <person name="Rinke C."/>
            <person name="Helfrich E.J."/>
            <person name="Brachmann A.O."/>
            <person name="Gurgui C."/>
            <person name="Wakimoto T."/>
            <person name="Kracht M."/>
            <person name="Crusemann M."/>
            <person name="Hentschel U."/>
            <person name="Abe I."/>
            <person name="Matsunaga S."/>
            <person name="Kalinowski J."/>
            <person name="Takeyama H."/>
            <person name="Piel J."/>
        </authorList>
    </citation>
    <scope>NUCLEOTIDE SEQUENCE [LARGE SCALE GENOMIC DNA]</scope>
    <source>
        <strain evidence="5">TSY1</strain>
    </source>
</reference>
<dbReference type="EMBL" id="AZHW01000567">
    <property type="protein sequence ID" value="ETW98290.1"/>
    <property type="molecule type" value="Genomic_DNA"/>
</dbReference>
<protein>
    <recommendedName>
        <fullName evidence="6">Carbamoyltransferase</fullName>
    </recommendedName>
</protein>